<dbReference type="PROSITE" id="PS50931">
    <property type="entry name" value="HTH_LYSR"/>
    <property type="match status" value="1"/>
</dbReference>
<dbReference type="PRINTS" id="PR00039">
    <property type="entry name" value="HTHLYSR"/>
</dbReference>
<keyword evidence="4" id="KW-0804">Transcription</keyword>
<evidence type="ECO:0000256" key="2">
    <source>
        <dbReference type="ARBA" id="ARBA00023015"/>
    </source>
</evidence>
<dbReference type="Proteomes" id="UP000515680">
    <property type="component" value="Chromosome"/>
</dbReference>
<name>A0A6S5TZR9_PSEPU</name>
<dbReference type="InterPro" id="IPR050176">
    <property type="entry name" value="LTTR"/>
</dbReference>
<dbReference type="AlphaFoldDB" id="A0A6S5TZR9"/>
<dbReference type="GO" id="GO:0003677">
    <property type="term" value="F:DNA binding"/>
    <property type="evidence" value="ECO:0007669"/>
    <property type="project" value="UniProtKB-KW"/>
</dbReference>
<keyword evidence="3" id="KW-0238">DNA-binding</keyword>
<dbReference type="PANTHER" id="PTHR30579:SF7">
    <property type="entry name" value="HTH-TYPE TRANSCRIPTIONAL REGULATOR LRHA-RELATED"/>
    <property type="match status" value="1"/>
</dbReference>
<dbReference type="SUPFAM" id="SSF53850">
    <property type="entry name" value="Periplasmic binding protein-like II"/>
    <property type="match status" value="1"/>
</dbReference>
<dbReference type="Pfam" id="PF03466">
    <property type="entry name" value="LysR_substrate"/>
    <property type="match status" value="1"/>
</dbReference>
<evidence type="ECO:0000256" key="4">
    <source>
        <dbReference type="ARBA" id="ARBA00023163"/>
    </source>
</evidence>
<protein>
    <submittedName>
        <fullName evidence="6">Transcriptional regulator</fullName>
    </submittedName>
</protein>
<evidence type="ECO:0000313" key="6">
    <source>
        <dbReference type="EMBL" id="BBT39959.1"/>
    </source>
</evidence>
<dbReference type="InterPro" id="IPR000847">
    <property type="entry name" value="LysR_HTH_N"/>
</dbReference>
<organism evidence="6 7">
    <name type="scientific">Pseudomonas putida</name>
    <name type="common">Arthrobacter siderocapsulatus</name>
    <dbReference type="NCBI Taxonomy" id="303"/>
    <lineage>
        <taxon>Bacteria</taxon>
        <taxon>Pseudomonadati</taxon>
        <taxon>Pseudomonadota</taxon>
        <taxon>Gammaproteobacteria</taxon>
        <taxon>Pseudomonadales</taxon>
        <taxon>Pseudomonadaceae</taxon>
        <taxon>Pseudomonas</taxon>
    </lineage>
</organism>
<dbReference type="GO" id="GO:0003700">
    <property type="term" value="F:DNA-binding transcription factor activity"/>
    <property type="evidence" value="ECO:0007669"/>
    <property type="project" value="InterPro"/>
</dbReference>
<evidence type="ECO:0000313" key="7">
    <source>
        <dbReference type="Proteomes" id="UP000515680"/>
    </source>
</evidence>
<evidence type="ECO:0000259" key="5">
    <source>
        <dbReference type="PROSITE" id="PS50931"/>
    </source>
</evidence>
<sequence length="309" mass="33752">MGVLEVGSVIQKLNTPMSISVKPNRALFDLDLLRAIVVVADCGSFTTAATRLHSTQSTISQKVRRLEDMVGHRLLVRGNRDVLPTDAGQTLLGYARHMLALNDQMLEALAGAMVGVTVRLGVPEDFVGGRTTNALSAFSRRHPQVKLEVTSGLCRDLSQAYDNGELDLVLLKQRRNAREGVACWPERLQWIDSARTPAFELDPIPLVTFPPRGLYRDDMITAIEGMGRRWRISFTSSSLSGIQAAVADGMGISLLPPRAATAEHRVLGVEQGLPEVDSYEIVVVHRPTADGMVRALAEVLMELLAAHEI</sequence>
<reference evidence="6 7" key="1">
    <citation type="submission" date="2019-12" db="EMBL/GenBank/DDBJ databases">
        <title>complete genome sequences of Pseudomonas putida str. WP8-W18-CRE-01 isolated from wastewater treatment plant effluent.</title>
        <authorList>
            <person name="Sekizuka T."/>
            <person name="Itokawa K."/>
            <person name="Yatsu K."/>
            <person name="Inamine Y."/>
            <person name="Kuroda M."/>
        </authorList>
    </citation>
    <scope>NUCLEOTIDE SEQUENCE [LARGE SCALE GENOMIC DNA]</scope>
    <source>
        <strain evidence="6 7">WP8-W18-CRE-01</strain>
    </source>
</reference>
<keyword evidence="2" id="KW-0805">Transcription regulation</keyword>
<dbReference type="EMBL" id="AP022227">
    <property type="protein sequence ID" value="BBT39959.1"/>
    <property type="molecule type" value="Genomic_DNA"/>
</dbReference>
<accession>A0A6S5TZR9</accession>
<dbReference type="FunFam" id="1.10.10.10:FF:000001">
    <property type="entry name" value="LysR family transcriptional regulator"/>
    <property type="match status" value="1"/>
</dbReference>
<dbReference type="SUPFAM" id="SSF46785">
    <property type="entry name" value="Winged helix' DNA-binding domain"/>
    <property type="match status" value="1"/>
</dbReference>
<evidence type="ECO:0000256" key="1">
    <source>
        <dbReference type="ARBA" id="ARBA00009437"/>
    </source>
</evidence>
<dbReference type="PANTHER" id="PTHR30579">
    <property type="entry name" value="TRANSCRIPTIONAL REGULATOR"/>
    <property type="match status" value="1"/>
</dbReference>
<comment type="similarity">
    <text evidence="1">Belongs to the LysR transcriptional regulatory family.</text>
</comment>
<dbReference type="InterPro" id="IPR005119">
    <property type="entry name" value="LysR_subst-bd"/>
</dbReference>
<dbReference type="InterPro" id="IPR036390">
    <property type="entry name" value="WH_DNA-bd_sf"/>
</dbReference>
<gene>
    <name evidence="6" type="ORF">WP8W18C01_23000</name>
</gene>
<dbReference type="Gene3D" id="3.40.190.10">
    <property type="entry name" value="Periplasmic binding protein-like II"/>
    <property type="match status" value="2"/>
</dbReference>
<dbReference type="Pfam" id="PF00126">
    <property type="entry name" value="HTH_1"/>
    <property type="match status" value="1"/>
</dbReference>
<dbReference type="Gene3D" id="1.10.10.10">
    <property type="entry name" value="Winged helix-like DNA-binding domain superfamily/Winged helix DNA-binding domain"/>
    <property type="match status" value="1"/>
</dbReference>
<feature type="domain" description="HTH lysR-type" evidence="5">
    <location>
        <begin position="28"/>
        <end position="85"/>
    </location>
</feature>
<proteinExistence type="inferred from homology"/>
<evidence type="ECO:0000256" key="3">
    <source>
        <dbReference type="ARBA" id="ARBA00023125"/>
    </source>
</evidence>
<dbReference type="InterPro" id="IPR036388">
    <property type="entry name" value="WH-like_DNA-bd_sf"/>
</dbReference>